<dbReference type="GO" id="GO:0005829">
    <property type="term" value="C:cytosol"/>
    <property type="evidence" value="ECO:0007669"/>
    <property type="project" value="TreeGrafter"/>
</dbReference>
<accession>A0A841J0Q3</accession>
<dbReference type="AlphaFoldDB" id="A0A841J0Q3"/>
<evidence type="ECO:0000259" key="1">
    <source>
        <dbReference type="Pfam" id="PF26563"/>
    </source>
</evidence>
<dbReference type="PANTHER" id="PTHR43384:SF11">
    <property type="entry name" value="SEPTUM SITE DETERMINING PROTEIN"/>
    <property type="match status" value="1"/>
</dbReference>
<dbReference type="InterPro" id="IPR022521">
    <property type="entry name" value="Rv3660c"/>
</dbReference>
<dbReference type="InterPro" id="IPR017746">
    <property type="entry name" value="Cellulose_synthase_operon_BcsQ"/>
</dbReference>
<dbReference type="NCBIfam" id="TIGR03815">
    <property type="entry name" value="CpaE_hom_Actino"/>
    <property type="match status" value="1"/>
</dbReference>
<reference evidence="2 3" key="1">
    <citation type="submission" date="2020-08" db="EMBL/GenBank/DDBJ databases">
        <title>Genomic Encyclopedia of Type Strains, Phase III (KMG-III): the genomes of soil and plant-associated and newly described type strains.</title>
        <authorList>
            <person name="Whitman W."/>
        </authorList>
    </citation>
    <scope>NUCLEOTIDE SEQUENCE [LARGE SCALE GENOMIC DNA]</scope>
    <source>
        <strain evidence="2 3">CECT 8712</strain>
    </source>
</reference>
<protein>
    <submittedName>
        <fullName evidence="2">Secretion/DNA translocation related CpaE-like protein</fullName>
    </submittedName>
</protein>
<dbReference type="InterPro" id="IPR059050">
    <property type="entry name" value="Rv3660c_N"/>
</dbReference>
<feature type="domain" description="Rv3660c-like CheY-like N-terminal" evidence="1">
    <location>
        <begin position="9"/>
        <end position="107"/>
    </location>
</feature>
<keyword evidence="3" id="KW-1185">Reference proteome</keyword>
<gene>
    <name evidence="2" type="ORF">FHS13_004073</name>
</gene>
<dbReference type="Pfam" id="PF26563">
    <property type="entry name" value="Rv3660c_N"/>
    <property type="match status" value="1"/>
</dbReference>
<comment type="caution">
    <text evidence="2">The sequence shown here is derived from an EMBL/GenBank/DDBJ whole genome shotgun (WGS) entry which is preliminary data.</text>
</comment>
<dbReference type="InterPro" id="IPR050625">
    <property type="entry name" value="ParA/MinD_ATPase"/>
</dbReference>
<dbReference type="Gene3D" id="3.40.50.300">
    <property type="entry name" value="P-loop containing nucleotide triphosphate hydrolases"/>
    <property type="match status" value="1"/>
</dbReference>
<dbReference type="SUPFAM" id="SSF52540">
    <property type="entry name" value="P-loop containing nucleoside triphosphate hydrolases"/>
    <property type="match status" value="1"/>
</dbReference>
<evidence type="ECO:0000313" key="2">
    <source>
        <dbReference type="EMBL" id="MBB6122088.1"/>
    </source>
</evidence>
<dbReference type="Pfam" id="PF06564">
    <property type="entry name" value="CBP_BcsQ"/>
    <property type="match status" value="1"/>
</dbReference>
<dbReference type="InterPro" id="IPR027417">
    <property type="entry name" value="P-loop_NTPase"/>
</dbReference>
<sequence length="349" mass="35783">MNAPPLLATGDPALLEDLLRLAAAASTPVETARTVDRALRLWPRAPLVVLGTDLQGFLRGSDPPPHPRFVVVGRPGSPPAAGGAAPMLLPRDESALAGMLARAGTARPAAPSVSVVGGRGGAGASILCVALALAAGRSGRSAALIDADPFGCGPDLYLGQSVEPKQQTGWHDLVERRGRVHWRDLGEGLPGTAGVSVLTWARDPGRPRSPLPADAARAALASARYGTDLVVADLPRWLGAAGTALLNRSDLALLVVPAEVPAVVAAHALVPRLRKEAPQVRAVVRGASGELTADVVARSLGVPLAADLPAEPGLERLLAAGRVPADHPRSPLARFSDHLVSSLLAEAAR</sequence>
<dbReference type="RefSeq" id="WP_343065102.1">
    <property type="nucleotide sequence ID" value="NZ_JACHJO010000014.1"/>
</dbReference>
<name>A0A841J0Q3_9ACTN</name>
<dbReference type="GO" id="GO:0051782">
    <property type="term" value="P:negative regulation of cell division"/>
    <property type="evidence" value="ECO:0007669"/>
    <property type="project" value="TreeGrafter"/>
</dbReference>
<organism evidence="2 3">
    <name type="scientific">Nocardiopsis algeriensis</name>
    <dbReference type="NCBI Taxonomy" id="1478215"/>
    <lineage>
        <taxon>Bacteria</taxon>
        <taxon>Bacillati</taxon>
        <taxon>Actinomycetota</taxon>
        <taxon>Actinomycetes</taxon>
        <taxon>Streptosporangiales</taxon>
        <taxon>Nocardiopsidaceae</taxon>
        <taxon>Nocardiopsis</taxon>
    </lineage>
</organism>
<proteinExistence type="predicted"/>
<dbReference type="GO" id="GO:0016887">
    <property type="term" value="F:ATP hydrolysis activity"/>
    <property type="evidence" value="ECO:0007669"/>
    <property type="project" value="TreeGrafter"/>
</dbReference>
<dbReference type="EMBL" id="JACHJO010000014">
    <property type="protein sequence ID" value="MBB6122088.1"/>
    <property type="molecule type" value="Genomic_DNA"/>
</dbReference>
<dbReference type="GO" id="GO:0005524">
    <property type="term" value="F:ATP binding"/>
    <property type="evidence" value="ECO:0007669"/>
    <property type="project" value="TreeGrafter"/>
</dbReference>
<evidence type="ECO:0000313" key="3">
    <source>
        <dbReference type="Proteomes" id="UP000536604"/>
    </source>
</evidence>
<dbReference type="Proteomes" id="UP000536604">
    <property type="component" value="Unassembled WGS sequence"/>
</dbReference>
<dbReference type="GO" id="GO:0009898">
    <property type="term" value="C:cytoplasmic side of plasma membrane"/>
    <property type="evidence" value="ECO:0007669"/>
    <property type="project" value="TreeGrafter"/>
</dbReference>
<dbReference type="PANTHER" id="PTHR43384">
    <property type="entry name" value="SEPTUM SITE-DETERMINING PROTEIN MIND HOMOLOG, CHLOROPLASTIC-RELATED"/>
    <property type="match status" value="1"/>
</dbReference>